<gene>
    <name evidence="4" type="primary">yxeP</name>
    <name evidence="5" type="ORF">BEI59_27580</name>
    <name evidence="4" type="ORF">BEI61_01815</name>
    <name evidence="6" type="ORF">BEI63_15630</name>
</gene>
<protein>
    <submittedName>
        <fullName evidence="4 5">Hydrolase</fullName>
        <ecNumber evidence="4">3.-.-.-</ecNumber>
    </submittedName>
</protein>
<evidence type="ECO:0000313" key="8">
    <source>
        <dbReference type="Proteomes" id="UP000094271"/>
    </source>
</evidence>
<dbReference type="Pfam" id="PF01546">
    <property type="entry name" value="Peptidase_M20"/>
    <property type="match status" value="1"/>
</dbReference>
<comment type="caution">
    <text evidence="4">The sequence shown here is derived from an EMBL/GenBank/DDBJ whole genome shotgun (WGS) entry which is preliminary data.</text>
</comment>
<dbReference type="PANTHER" id="PTHR11014">
    <property type="entry name" value="PEPTIDASE M20 FAMILY MEMBER"/>
    <property type="match status" value="1"/>
</dbReference>
<dbReference type="OrthoDB" id="9776731at2"/>
<dbReference type="SUPFAM" id="SSF55031">
    <property type="entry name" value="Bacterial exopeptidase dimerisation domain"/>
    <property type="match status" value="1"/>
</dbReference>
<accession>A0A1E3ACK1</accession>
<dbReference type="Proteomes" id="UP000094271">
    <property type="component" value="Unassembled WGS sequence"/>
</dbReference>
<organism evidence="4 7">
    <name type="scientific">Eisenbergiella tayi</name>
    <dbReference type="NCBI Taxonomy" id="1432052"/>
    <lineage>
        <taxon>Bacteria</taxon>
        <taxon>Bacillati</taxon>
        <taxon>Bacillota</taxon>
        <taxon>Clostridia</taxon>
        <taxon>Lachnospirales</taxon>
        <taxon>Lachnospiraceae</taxon>
        <taxon>Eisenbergiella</taxon>
    </lineage>
</organism>
<name>A0A1E3ACK1_9FIRM</name>
<evidence type="ECO:0000313" key="7">
    <source>
        <dbReference type="Proteomes" id="UP000094067"/>
    </source>
</evidence>
<dbReference type="PANTHER" id="PTHR11014:SF63">
    <property type="entry name" value="METALLOPEPTIDASE, PUTATIVE (AFU_ORTHOLOGUE AFUA_6G09600)-RELATED"/>
    <property type="match status" value="1"/>
</dbReference>
<dbReference type="GO" id="GO:0019877">
    <property type="term" value="P:diaminopimelate biosynthetic process"/>
    <property type="evidence" value="ECO:0007669"/>
    <property type="project" value="UniProtKB-ARBA"/>
</dbReference>
<reference evidence="6 9" key="2">
    <citation type="submission" date="2016-08" db="EMBL/GenBank/DDBJ databases">
        <title>Characterization of Isolates of Eisenbergiella tayi Derived from Blood Cultures, Using Whole Genome Sequencing.</title>
        <authorList>
            <person name="Bernier A.-M."/>
            <person name="Burdz T."/>
            <person name="Wiebe D."/>
            <person name="Bernard K."/>
        </authorList>
    </citation>
    <scope>NUCLEOTIDE SEQUENCE [LARGE SCALE GENOMIC DNA]</scope>
    <source>
        <strain evidence="6 9">NML120146</strain>
    </source>
</reference>
<evidence type="ECO:0000313" key="4">
    <source>
        <dbReference type="EMBL" id="ODM05926.1"/>
    </source>
</evidence>
<feature type="binding site" evidence="2">
    <location>
        <position position="93"/>
    </location>
    <ligand>
        <name>Mn(2+)</name>
        <dbReference type="ChEBI" id="CHEBI:29035"/>
        <label>2</label>
    </ligand>
</feature>
<keyword evidence="9" id="KW-1185">Reference proteome</keyword>
<feature type="domain" description="Peptidase M20 dimerisation" evidence="3">
    <location>
        <begin position="177"/>
        <end position="273"/>
    </location>
</feature>
<feature type="binding site" evidence="2">
    <location>
        <position position="95"/>
    </location>
    <ligand>
        <name>Mn(2+)</name>
        <dbReference type="ChEBI" id="CHEBI:29035"/>
        <label>2</label>
    </ligand>
</feature>
<dbReference type="AlphaFoldDB" id="A0A1E3ACK1"/>
<dbReference type="Gene3D" id="3.30.70.360">
    <property type="match status" value="1"/>
</dbReference>
<dbReference type="InterPro" id="IPR011650">
    <property type="entry name" value="Peptidase_M20_dimer"/>
</dbReference>
<dbReference type="InterPro" id="IPR036264">
    <property type="entry name" value="Bact_exopeptidase_dim_dom"/>
</dbReference>
<reference evidence="4 7" key="1">
    <citation type="submission" date="2016-07" db="EMBL/GenBank/DDBJ databases">
        <title>Characterization of isolates of Eisenbergiella tayi derived from blood cultures, using whole genome sequencing.</title>
        <authorList>
            <person name="Burdz T."/>
            <person name="Wiebe D."/>
            <person name="Huynh C."/>
            <person name="Bernard K."/>
        </authorList>
    </citation>
    <scope>NUCLEOTIDE SEQUENCE [LARGE SCALE GENOMIC DNA]</scope>
    <source>
        <strain evidence="4 7">NML 110608</strain>
    </source>
</reference>
<dbReference type="EMBL" id="MEHA01000028">
    <property type="protein sequence ID" value="ODR45178.1"/>
    <property type="molecule type" value="Genomic_DNA"/>
</dbReference>
<evidence type="ECO:0000313" key="9">
    <source>
        <dbReference type="Proteomes" id="UP000094869"/>
    </source>
</evidence>
<dbReference type="Proteomes" id="UP000094067">
    <property type="component" value="Unassembled WGS sequence"/>
</dbReference>
<keyword evidence="1 4" id="KW-0378">Hydrolase</keyword>
<dbReference type="EMBL" id="MEHD01000025">
    <property type="protein sequence ID" value="ODR54404.1"/>
    <property type="molecule type" value="Genomic_DNA"/>
</dbReference>
<sequence>MLEQKLKEAFYWFHQNPELSYEEYNTTAKIRELLEGEGIEILPYRLETGLAAVIRGEKEGPVQALRCDIDALPIKEESGLSYSSLCPGKMHACGHDFHITAGIGAALLLQGKKEELKGSVRILFQPGEETSLGALKMLETAACDGVERIWGFHADPTNPVNTIGIREGYVSAAVDRFVVTIKGVGCHGAHPDDGTDPIPAAAAMVQAFQTIVSRNVNAFHPSLLSVTRIQAGNTWNVIPETACLEGTVRTMDRDDRKLYEKRLREIAEQTALAYGAAAEVEWIPGPPAVYNDGGMAEHGRKKAQELGFLTVEEERSLGGDDFSFYEEKIPGCYIKIGTGQGQLIHQPGFQVDPRVLLPAAQYLAELIRDV</sequence>
<dbReference type="Gene3D" id="3.40.630.10">
    <property type="entry name" value="Zn peptidases"/>
    <property type="match status" value="1"/>
</dbReference>
<proteinExistence type="predicted"/>
<evidence type="ECO:0000256" key="2">
    <source>
        <dbReference type="PIRSR" id="PIRSR005962-1"/>
    </source>
</evidence>
<dbReference type="SUPFAM" id="SSF53187">
    <property type="entry name" value="Zn-dependent exopeptidases"/>
    <property type="match status" value="1"/>
</dbReference>
<keyword evidence="2" id="KW-0464">Manganese</keyword>
<dbReference type="PATRIC" id="fig|1432052.4.peg.2022"/>
<reference evidence="5 8" key="3">
    <citation type="submission" date="2016-08" db="EMBL/GenBank/DDBJ databases">
        <authorList>
            <person name="Seilhamer J.J."/>
        </authorList>
    </citation>
    <scope>NUCLEOTIDE SEQUENCE [LARGE SCALE GENOMIC DNA]</scope>
    <source>
        <strain evidence="5 8">NML150140-1</strain>
    </source>
</reference>
<dbReference type="RefSeq" id="WP_069152040.1">
    <property type="nucleotide sequence ID" value="NZ_DAWDRA010000018.1"/>
</dbReference>
<feature type="binding site" evidence="2">
    <location>
        <position position="129"/>
    </location>
    <ligand>
        <name>Mn(2+)</name>
        <dbReference type="ChEBI" id="CHEBI:29035"/>
        <label>2</label>
    </ligand>
</feature>
<dbReference type="FunFam" id="3.30.70.360:FF:000001">
    <property type="entry name" value="N-acetyldiaminopimelate deacetylase"/>
    <property type="match status" value="1"/>
</dbReference>
<comment type="cofactor">
    <cofactor evidence="2">
        <name>Mn(2+)</name>
        <dbReference type="ChEBI" id="CHEBI:29035"/>
    </cofactor>
    <text evidence="2">The Mn(2+) ion enhances activity.</text>
</comment>
<evidence type="ECO:0000313" key="5">
    <source>
        <dbReference type="EMBL" id="ODR45178.1"/>
    </source>
</evidence>
<dbReference type="InterPro" id="IPR017439">
    <property type="entry name" value="Amidohydrolase"/>
</dbReference>
<dbReference type="NCBIfam" id="TIGR01891">
    <property type="entry name" value="amidohydrolases"/>
    <property type="match status" value="1"/>
</dbReference>
<dbReference type="EMBL" id="MCGH01000002">
    <property type="protein sequence ID" value="ODM05926.1"/>
    <property type="molecule type" value="Genomic_DNA"/>
</dbReference>
<feature type="binding site" evidence="2">
    <location>
        <position position="345"/>
    </location>
    <ligand>
        <name>Mn(2+)</name>
        <dbReference type="ChEBI" id="CHEBI:29035"/>
        <label>2</label>
    </ligand>
</feature>
<dbReference type="GO" id="GO:0050118">
    <property type="term" value="F:N-acetyldiaminopimelate deacetylase activity"/>
    <property type="evidence" value="ECO:0007669"/>
    <property type="project" value="UniProtKB-ARBA"/>
</dbReference>
<dbReference type="Proteomes" id="UP000094869">
    <property type="component" value="Unassembled WGS sequence"/>
</dbReference>
<dbReference type="PIRSF" id="PIRSF005962">
    <property type="entry name" value="Pept_M20D_amidohydro"/>
    <property type="match status" value="1"/>
</dbReference>
<evidence type="ECO:0000259" key="3">
    <source>
        <dbReference type="Pfam" id="PF07687"/>
    </source>
</evidence>
<feature type="binding site" evidence="2">
    <location>
        <position position="153"/>
    </location>
    <ligand>
        <name>Mn(2+)</name>
        <dbReference type="ChEBI" id="CHEBI:29035"/>
        <label>2</label>
    </ligand>
</feature>
<evidence type="ECO:0000313" key="6">
    <source>
        <dbReference type="EMBL" id="ODR54404.1"/>
    </source>
</evidence>
<evidence type="ECO:0000256" key="1">
    <source>
        <dbReference type="ARBA" id="ARBA00022801"/>
    </source>
</evidence>
<dbReference type="Pfam" id="PF07687">
    <property type="entry name" value="M20_dimer"/>
    <property type="match status" value="1"/>
</dbReference>
<keyword evidence="2" id="KW-0479">Metal-binding</keyword>
<dbReference type="InterPro" id="IPR002933">
    <property type="entry name" value="Peptidase_M20"/>
</dbReference>
<dbReference type="GO" id="GO:0046872">
    <property type="term" value="F:metal ion binding"/>
    <property type="evidence" value="ECO:0007669"/>
    <property type="project" value="UniProtKB-KW"/>
</dbReference>
<dbReference type="EC" id="3.-.-.-" evidence="4"/>